<feature type="region of interest" description="Disordered" evidence="1">
    <location>
        <begin position="125"/>
        <end position="180"/>
    </location>
</feature>
<gene>
    <name evidence="3" type="ORF">LTRI10_LOCUS5988</name>
</gene>
<reference evidence="3 4" key="1">
    <citation type="submission" date="2024-04" db="EMBL/GenBank/DDBJ databases">
        <authorList>
            <person name="Fracassetti M."/>
        </authorList>
    </citation>
    <scope>NUCLEOTIDE SEQUENCE [LARGE SCALE GENOMIC DNA]</scope>
</reference>
<dbReference type="PANTHER" id="PTHR42648:SF19">
    <property type="entry name" value="RNA-DIRECTED DNA POLYMERASE"/>
    <property type="match status" value="1"/>
</dbReference>
<dbReference type="InterPro" id="IPR039537">
    <property type="entry name" value="Retrotran_Ty1/copia-like"/>
</dbReference>
<name>A0AAV2CRI0_9ROSI</name>
<sequence>MLHDYGLPKYFWAEALNTACYITNRALIISGIKKTPYEIWRGRKPNLSYFHPFGCKCFALNTKDHLVKFDAKSDECVFLGYSMTSRAYRIFNKRTFKVEESINVIFDESANECSDEIDEDDFGLGGSYDLPRTSNTEKSEPRTIISEDQDKAVSTTNSPIEEDHDVRQPPPHIAKRHPSSLMIGGLNEGMVTRSKNSIVHTAFVSLVEPKNVLDALNDENWNAAMNEEMVQFE</sequence>
<evidence type="ECO:0000256" key="1">
    <source>
        <dbReference type="SAM" id="MobiDB-lite"/>
    </source>
</evidence>
<evidence type="ECO:0000313" key="4">
    <source>
        <dbReference type="Proteomes" id="UP001497516"/>
    </source>
</evidence>
<dbReference type="PANTHER" id="PTHR42648">
    <property type="entry name" value="TRANSPOSASE, PUTATIVE-RELATED"/>
    <property type="match status" value="1"/>
</dbReference>
<dbReference type="Pfam" id="PF25597">
    <property type="entry name" value="SH3_retrovirus"/>
    <property type="match status" value="1"/>
</dbReference>
<accession>A0AAV2CRI0</accession>
<feature type="domain" description="Retroviral polymerase SH3-like" evidence="2">
    <location>
        <begin position="55"/>
        <end position="112"/>
    </location>
</feature>
<evidence type="ECO:0000313" key="3">
    <source>
        <dbReference type="EMBL" id="CAL1358433.1"/>
    </source>
</evidence>
<dbReference type="Proteomes" id="UP001497516">
    <property type="component" value="Chromosome 10"/>
</dbReference>
<evidence type="ECO:0000259" key="2">
    <source>
        <dbReference type="Pfam" id="PF25597"/>
    </source>
</evidence>
<dbReference type="SUPFAM" id="SSF53098">
    <property type="entry name" value="Ribonuclease H-like"/>
    <property type="match status" value="1"/>
</dbReference>
<dbReference type="InterPro" id="IPR057670">
    <property type="entry name" value="SH3_retrovirus"/>
</dbReference>
<dbReference type="AlphaFoldDB" id="A0AAV2CRI0"/>
<organism evidence="3 4">
    <name type="scientific">Linum trigynum</name>
    <dbReference type="NCBI Taxonomy" id="586398"/>
    <lineage>
        <taxon>Eukaryota</taxon>
        <taxon>Viridiplantae</taxon>
        <taxon>Streptophyta</taxon>
        <taxon>Embryophyta</taxon>
        <taxon>Tracheophyta</taxon>
        <taxon>Spermatophyta</taxon>
        <taxon>Magnoliopsida</taxon>
        <taxon>eudicotyledons</taxon>
        <taxon>Gunneridae</taxon>
        <taxon>Pentapetalae</taxon>
        <taxon>rosids</taxon>
        <taxon>fabids</taxon>
        <taxon>Malpighiales</taxon>
        <taxon>Linaceae</taxon>
        <taxon>Linum</taxon>
    </lineage>
</organism>
<dbReference type="InterPro" id="IPR012337">
    <property type="entry name" value="RNaseH-like_sf"/>
</dbReference>
<protein>
    <recommendedName>
        <fullName evidence="2">Retroviral polymerase SH3-like domain-containing protein</fullName>
    </recommendedName>
</protein>
<proteinExistence type="predicted"/>
<keyword evidence="4" id="KW-1185">Reference proteome</keyword>
<dbReference type="EMBL" id="OZ034814">
    <property type="protein sequence ID" value="CAL1358433.1"/>
    <property type="molecule type" value="Genomic_DNA"/>
</dbReference>